<dbReference type="RefSeq" id="XP_028860132.1">
    <property type="nucleotide sequence ID" value="XM_029008588.1"/>
</dbReference>
<dbReference type="InterPro" id="IPR003593">
    <property type="entry name" value="AAA+_ATPase"/>
</dbReference>
<dbReference type="Gene3D" id="1.20.1560.10">
    <property type="entry name" value="ABC transporter type 1, transmembrane domain"/>
    <property type="match status" value="2"/>
</dbReference>
<feature type="transmembrane region" description="Helical" evidence="9">
    <location>
        <begin position="1086"/>
        <end position="1114"/>
    </location>
</feature>
<dbReference type="FunFam" id="1.20.1560.10:FF:000067">
    <property type="entry name" value="Multidrug resistance protein 1"/>
    <property type="match status" value="1"/>
</dbReference>
<dbReference type="SMART" id="SM00382">
    <property type="entry name" value="AAA"/>
    <property type="match status" value="2"/>
</dbReference>
<feature type="domain" description="ABC transporter" evidence="10">
    <location>
        <begin position="1464"/>
        <end position="1748"/>
    </location>
</feature>
<keyword evidence="4 9" id="KW-0812">Transmembrane</keyword>
<feature type="transmembrane region" description="Helical" evidence="9">
    <location>
        <begin position="123"/>
        <end position="144"/>
    </location>
</feature>
<name>A0A1D3JKT4_PLAMA</name>
<evidence type="ECO:0000256" key="8">
    <source>
        <dbReference type="ARBA" id="ARBA00023136"/>
    </source>
</evidence>
<dbReference type="OMA" id="TIWASFY"/>
<feature type="transmembrane region" description="Helical" evidence="9">
    <location>
        <begin position="1234"/>
        <end position="1252"/>
    </location>
</feature>
<accession>A0A1D3JKT4</accession>
<feature type="transmembrane region" description="Helical" evidence="9">
    <location>
        <begin position="1135"/>
        <end position="1156"/>
    </location>
</feature>
<dbReference type="InterPro" id="IPR027417">
    <property type="entry name" value="P-loop_NTPase"/>
</dbReference>
<dbReference type="KEGG" id="pmal:PMUG01_02011900"/>
<comment type="similarity">
    <text evidence="2">Belongs to the ABC transporter superfamily. ABCC family. Conjugate transporter (TC 3.A.1.208) subfamily.</text>
</comment>
<gene>
    <name evidence="12" type="primary">MRP1</name>
    <name evidence="12" type="ORF">PMUG01_02011900</name>
</gene>
<evidence type="ECO:0000313" key="13">
    <source>
        <dbReference type="Proteomes" id="UP000219813"/>
    </source>
</evidence>
<feature type="transmembrane region" description="Helical" evidence="9">
    <location>
        <begin position="156"/>
        <end position="184"/>
    </location>
</feature>
<evidence type="ECO:0000256" key="2">
    <source>
        <dbReference type="ARBA" id="ARBA00009726"/>
    </source>
</evidence>
<sequence>MTKYEKKEKNLNNNNEKKQTEYVSFFSFITFHWVTRLLYNINKEEIKFPELRKKSYVIYYTSKLEENLRKITAKKYSFNKFYKKKEVDVKIPSNSKDIKKNKEYNIHYNNILWSIFKTFKVPIILIIFFNILHTFFIIITGGCIDKYMFILRDKIIASYPVFLNSSKVIFGLYIVALLFIEFLFDSILNFYYYEFLVNMEISLIHFLYRINLYSYNNNLINQYINKDGGDYLYVLADDIKRDYSYNKINETFCGINEYYGKNIDLLFNKNFYKINFFKKKNMIREEDKIEKEDASNLNIYNIMFSDVPSLVLFVGAIISLCSIIVKFHISFYVFYLRMGSKAVKTGVSLSIVLYSIMILFEFLPSLFKNKYLKYRDKRIDNMHHVLKEFKLIKMFNWESFAFNYINFFRIKEMKFCKIRLYLGTVGIFINAVSSDIVEVVLFFFFIREKLDNKKEINFSSIIMPLYVYKSLISSVSNFPNLMNHLIEGIVNIKRITKYVNYHLYYSDINNYFKYFLKNNNCSNILHVTTCLHSDTEYYPTYRKYYKKLKKRLRKILCFLFFSKRSKHIDIINRKILSDLYYNRDKNVKKICFQTRFNSRNNDNNIYVKKEKRNNNHIIITENKETDIIIKLQNCSFGQIKKGDNKFNYILKNTNFNLKNNTIAIIIGNVGSGKTSFFQSILGKLKLIHGCFYVKSFLYNMPILYVPQDCWLSIGHIRSMILFGNEYNSQIYRYTIVQSELLNDLASFKNGDMRYINDEHNLSKGQRVRISLARALYHHYMHMYKFSVCCEKDIYVNKSIKKEISANEFLNDLNDECTFLNHIVPFSEHSMKTYLIEKNIFYLYLLDDVFTSLDPAISKNIFYNLFCKEENKSFKDCCSFVVSMNESTFSNFLTNDIIDNIQYTVDIYELESETLKYRGSISEYIERNNINMKKENNFNKTEINIAYTKLKLGDETEECNKKHNETEYAKCSIIPLKGINENDSFTINNVSDVESKKSCSFNSLYLKNTYIFNMNKKLNSDNIKKLVGEQYYIHENRNVKKSTSLEFRYNDSVTPSGASDSDEDSIFKGNIQLKTYTWYFRKVGYVVLLYILIFMFISIFTDEIKFFILSMISIISRNDKKHSNEILQQQAKYLKLFVILPIISVIASFFCFMFIIYGTVTSAVKVHTDVLNCILRAPIYIYYNSNLGNIINRFVTDIYSLDNGFLKRIYKVIFLFFRLFFSVILLFFMMKDSVIIFPLIVFLIYFFVFKKYSEGCKEAQRGYLRCHSPLCNIYSNTILGKNIINLYEKNSYYLSVYAHYVDTLRNYYLLKWAITIWASFYIRLIVLILTTYFIMHPQIFFNGKNKQPGEKNDEKLISTVGYCITFSSRLGILTKILLSDYTFVEKEMCCVQRLEEFSELPNEKSCLDKEKELVAKCNEKRKNVVKIEVDGQNEVKNISNSDEDSSLPIINIPAYVDESKEKYGIYFENVFVSYKKKFLLDKNNCKYCYIDEEPSLKNINLYALKNQKIGIVGKSGSGKSTIILCILGLIDINSGKITIEGRDIRTIHRKEKNSIISVLPQSSFVFHNWNVRTFIDPYKNFTDKEIVESFNLIGINLSINDLDKYIYIKKEENVVNETRKKEKKKRKEKIDALSNTIPLTDGCIRYLSLVRLYLNRNKYKFILIDEIPTFAFNNIDSYFNHFLNSNAKPFNYIIRNYFPNNTVLIISHDTNTLSCCDFIYVLKNGEITYRCSCKDIKTQSELADLLEKDC</sequence>
<organism evidence="12 13">
    <name type="scientific">Plasmodium malariae</name>
    <dbReference type="NCBI Taxonomy" id="5858"/>
    <lineage>
        <taxon>Eukaryota</taxon>
        <taxon>Sar</taxon>
        <taxon>Alveolata</taxon>
        <taxon>Apicomplexa</taxon>
        <taxon>Aconoidasida</taxon>
        <taxon>Haemosporida</taxon>
        <taxon>Plasmodiidae</taxon>
        <taxon>Plasmodium</taxon>
        <taxon>Plasmodium (Plasmodium)</taxon>
    </lineage>
</organism>
<feature type="transmembrane region" description="Helical" evidence="9">
    <location>
        <begin position="1311"/>
        <end position="1334"/>
    </location>
</feature>
<keyword evidence="3" id="KW-0813">Transport</keyword>
<dbReference type="OrthoDB" id="4865934at2759"/>
<dbReference type="InterPro" id="IPR050173">
    <property type="entry name" value="ABC_transporter_C-like"/>
</dbReference>
<dbReference type="Pfam" id="PF00005">
    <property type="entry name" value="ABC_tran"/>
    <property type="match status" value="2"/>
</dbReference>
<evidence type="ECO:0000259" key="10">
    <source>
        <dbReference type="PROSITE" id="PS50893"/>
    </source>
</evidence>
<comment type="subcellular location">
    <subcellularLocation>
        <location evidence="1">Membrane</location>
        <topology evidence="1">Multi-pass membrane protein</topology>
    </subcellularLocation>
</comment>
<proteinExistence type="inferred from homology"/>
<feature type="domain" description="ABC transmembrane type-1" evidence="11">
    <location>
        <begin position="1085"/>
        <end position="1329"/>
    </location>
</feature>
<dbReference type="Gene3D" id="3.40.50.300">
    <property type="entry name" value="P-loop containing nucleotide triphosphate hydrolases"/>
    <property type="match status" value="2"/>
</dbReference>
<dbReference type="Proteomes" id="UP000219813">
    <property type="component" value="Chromosome 2"/>
</dbReference>
<evidence type="ECO:0000256" key="4">
    <source>
        <dbReference type="ARBA" id="ARBA00022692"/>
    </source>
</evidence>
<keyword evidence="6" id="KW-0067">ATP-binding</keyword>
<dbReference type="Pfam" id="PF00664">
    <property type="entry name" value="ABC_membrane"/>
    <property type="match status" value="1"/>
</dbReference>
<dbReference type="GO" id="GO:0016887">
    <property type="term" value="F:ATP hydrolysis activity"/>
    <property type="evidence" value="ECO:0007669"/>
    <property type="project" value="InterPro"/>
</dbReference>
<evidence type="ECO:0000256" key="3">
    <source>
        <dbReference type="ARBA" id="ARBA00022448"/>
    </source>
</evidence>
<evidence type="ECO:0000256" key="7">
    <source>
        <dbReference type="ARBA" id="ARBA00022989"/>
    </source>
</evidence>
<dbReference type="PANTHER" id="PTHR24223">
    <property type="entry name" value="ATP-BINDING CASSETTE SUB-FAMILY C"/>
    <property type="match status" value="1"/>
</dbReference>
<dbReference type="GeneID" id="39866523"/>
<dbReference type="GO" id="GO:0016020">
    <property type="term" value="C:membrane"/>
    <property type="evidence" value="ECO:0007669"/>
    <property type="project" value="UniProtKB-SubCell"/>
</dbReference>
<keyword evidence="7 9" id="KW-1133">Transmembrane helix</keyword>
<keyword evidence="5" id="KW-0547">Nucleotide-binding</keyword>
<feature type="transmembrane region" description="Helical" evidence="9">
    <location>
        <begin position="1208"/>
        <end position="1227"/>
    </location>
</feature>
<keyword evidence="8 9" id="KW-0472">Membrane</keyword>
<dbReference type="PROSITE" id="PS50893">
    <property type="entry name" value="ABC_TRANSPORTER_2"/>
    <property type="match status" value="2"/>
</dbReference>
<dbReference type="SUPFAM" id="SSF90123">
    <property type="entry name" value="ABC transporter transmembrane region"/>
    <property type="match status" value="2"/>
</dbReference>
<keyword evidence="13" id="KW-1185">Reference proteome</keyword>
<dbReference type="GO" id="GO:0005524">
    <property type="term" value="F:ATP binding"/>
    <property type="evidence" value="ECO:0007669"/>
    <property type="project" value="UniProtKB-KW"/>
</dbReference>
<dbReference type="EMBL" id="LT594623">
    <property type="protein sequence ID" value="SBT87074.1"/>
    <property type="molecule type" value="Genomic_DNA"/>
</dbReference>
<dbReference type="GO" id="GO:0140359">
    <property type="term" value="F:ABC-type transporter activity"/>
    <property type="evidence" value="ECO:0007669"/>
    <property type="project" value="InterPro"/>
</dbReference>
<dbReference type="PANTHER" id="PTHR24223:SF456">
    <property type="entry name" value="MULTIDRUG RESISTANCE-ASSOCIATED PROTEIN LETHAL(2)03659"/>
    <property type="match status" value="1"/>
</dbReference>
<feature type="transmembrane region" description="Helical" evidence="9">
    <location>
        <begin position="310"/>
        <end position="335"/>
    </location>
</feature>
<reference evidence="12 13" key="1">
    <citation type="submission" date="2016-06" db="EMBL/GenBank/DDBJ databases">
        <authorList>
            <consortium name="Pathogen Informatics"/>
        </authorList>
    </citation>
    <scope>NUCLEOTIDE SEQUENCE [LARGE SCALE GENOMIC DNA]</scope>
</reference>
<feature type="transmembrane region" description="Helical" evidence="9">
    <location>
        <begin position="347"/>
        <end position="367"/>
    </location>
</feature>
<evidence type="ECO:0000256" key="1">
    <source>
        <dbReference type="ARBA" id="ARBA00004141"/>
    </source>
</evidence>
<evidence type="ECO:0000259" key="11">
    <source>
        <dbReference type="PROSITE" id="PS50929"/>
    </source>
</evidence>
<dbReference type="InterPro" id="IPR036640">
    <property type="entry name" value="ABC1_TM_sf"/>
</dbReference>
<dbReference type="PROSITE" id="PS00211">
    <property type="entry name" value="ABC_TRANSPORTER_1"/>
    <property type="match status" value="1"/>
</dbReference>
<feature type="domain" description="ABC transporter" evidence="10">
    <location>
        <begin position="629"/>
        <end position="862"/>
    </location>
</feature>
<evidence type="ECO:0000313" key="12">
    <source>
        <dbReference type="EMBL" id="SBT87074.1"/>
    </source>
</evidence>
<protein>
    <submittedName>
        <fullName evidence="12">ABC transporter C family member 1, putative</fullName>
    </submittedName>
</protein>
<feature type="transmembrane region" description="Helical" evidence="9">
    <location>
        <begin position="420"/>
        <end position="446"/>
    </location>
</feature>
<evidence type="ECO:0000256" key="9">
    <source>
        <dbReference type="SAM" id="Phobius"/>
    </source>
</evidence>
<evidence type="ECO:0000256" key="6">
    <source>
        <dbReference type="ARBA" id="ARBA00022840"/>
    </source>
</evidence>
<dbReference type="InterPro" id="IPR003439">
    <property type="entry name" value="ABC_transporter-like_ATP-bd"/>
</dbReference>
<dbReference type="PROSITE" id="PS50929">
    <property type="entry name" value="ABC_TM1F"/>
    <property type="match status" value="1"/>
</dbReference>
<dbReference type="InterPro" id="IPR011527">
    <property type="entry name" value="ABC1_TM_dom"/>
</dbReference>
<dbReference type="InterPro" id="IPR017871">
    <property type="entry name" value="ABC_transporter-like_CS"/>
</dbReference>
<dbReference type="SUPFAM" id="SSF52540">
    <property type="entry name" value="P-loop containing nucleoside triphosphate hydrolases"/>
    <property type="match status" value="2"/>
</dbReference>
<evidence type="ECO:0000256" key="5">
    <source>
        <dbReference type="ARBA" id="ARBA00022741"/>
    </source>
</evidence>
<dbReference type="VEuPathDB" id="PlasmoDB:PmUG01_02011900"/>